<gene>
    <name evidence="4" type="ORF">CYME_CMT110C</name>
</gene>
<dbReference type="Gramene" id="CMT110CT">
    <property type="protein sequence ID" value="CMT110CT"/>
    <property type="gene ID" value="CMT110C"/>
</dbReference>
<dbReference type="GO" id="GO:0004781">
    <property type="term" value="F:sulfate adenylyltransferase (ATP) activity"/>
    <property type="evidence" value="ECO:0007669"/>
    <property type="project" value="InterPro"/>
</dbReference>
<organism evidence="4 5">
    <name type="scientific">Cyanidioschyzon merolae (strain NIES-3377 / 10D)</name>
    <name type="common">Unicellular red alga</name>
    <dbReference type="NCBI Taxonomy" id="280699"/>
    <lineage>
        <taxon>Eukaryota</taxon>
        <taxon>Rhodophyta</taxon>
        <taxon>Bangiophyceae</taxon>
        <taxon>Cyanidiales</taxon>
        <taxon>Cyanidiaceae</taxon>
        <taxon>Cyanidioschyzon</taxon>
    </lineage>
</organism>
<dbReference type="InterPro" id="IPR024951">
    <property type="entry name" value="Sulfurylase_cat_dom"/>
</dbReference>
<dbReference type="Gene3D" id="3.40.50.620">
    <property type="entry name" value="HUPs"/>
    <property type="match status" value="1"/>
</dbReference>
<keyword evidence="4" id="KW-0548">Nucleotidyltransferase</keyword>
<name>M1VCB8_CYAM1</name>
<evidence type="ECO:0000259" key="3">
    <source>
        <dbReference type="Pfam" id="PF14306"/>
    </source>
</evidence>
<dbReference type="InterPro" id="IPR025980">
    <property type="entry name" value="ATP-Sase_PUA-like_dom"/>
</dbReference>
<evidence type="ECO:0000313" key="5">
    <source>
        <dbReference type="Proteomes" id="UP000007014"/>
    </source>
</evidence>
<dbReference type="PANTHER" id="PTHR43509:SF1">
    <property type="entry name" value="SULFATE ADENYLYLTRANSFERASE"/>
    <property type="match status" value="1"/>
</dbReference>
<dbReference type="EMBL" id="AP006502">
    <property type="protein sequence ID" value="BAM83124.1"/>
    <property type="molecule type" value="Genomic_DNA"/>
</dbReference>
<dbReference type="PANTHER" id="PTHR43509">
    <property type="match status" value="1"/>
</dbReference>
<accession>M1VCB8</accession>
<evidence type="ECO:0000259" key="2">
    <source>
        <dbReference type="Pfam" id="PF01747"/>
    </source>
</evidence>
<dbReference type="KEGG" id="cme:CYME_CMT110C"/>
<dbReference type="Pfam" id="PF14306">
    <property type="entry name" value="PUA_2"/>
    <property type="match status" value="1"/>
</dbReference>
<dbReference type="HOGENOM" id="CLU_022950_1_1_1"/>
<dbReference type="Pfam" id="PF01747">
    <property type="entry name" value="ATP-sulfurylase"/>
    <property type="match status" value="1"/>
</dbReference>
<dbReference type="InterPro" id="IPR014729">
    <property type="entry name" value="Rossmann-like_a/b/a_fold"/>
</dbReference>
<dbReference type="GeneID" id="16997819"/>
<dbReference type="STRING" id="280699.M1VCB8"/>
<feature type="domain" description="ATP-sulfurylase PUA-like" evidence="3">
    <location>
        <begin position="28"/>
        <end position="162"/>
    </location>
</feature>
<comment type="pathway">
    <text evidence="1">Sulfur metabolism; hydrogen sulfide biosynthesis; sulfite from sulfate: step 1/3.</text>
</comment>
<dbReference type="OrthoDB" id="468at2759"/>
<feature type="domain" description="Sulphate adenylyltransferase catalytic" evidence="2">
    <location>
        <begin position="174"/>
        <end position="411"/>
    </location>
</feature>
<dbReference type="AlphaFoldDB" id="M1VCB8"/>
<dbReference type="SUPFAM" id="SSF88697">
    <property type="entry name" value="PUA domain-like"/>
    <property type="match status" value="1"/>
</dbReference>
<evidence type="ECO:0000313" key="4">
    <source>
        <dbReference type="EMBL" id="BAM83124.1"/>
    </source>
</evidence>
<reference evidence="4 5" key="2">
    <citation type="journal article" date="2007" name="BMC Biol.">
        <title>A 100%-complete sequence reveals unusually simple genomic features in the hot-spring red alga Cyanidioschyzon merolae.</title>
        <authorList>
            <person name="Nozaki H."/>
            <person name="Takano H."/>
            <person name="Misumi O."/>
            <person name="Terasawa K."/>
            <person name="Matsuzaki M."/>
            <person name="Maruyama S."/>
            <person name="Nishida K."/>
            <person name="Yagisawa F."/>
            <person name="Yoshida Y."/>
            <person name="Fujiwara T."/>
            <person name="Takio S."/>
            <person name="Tamura K."/>
            <person name="Chung S.J."/>
            <person name="Nakamura S."/>
            <person name="Kuroiwa H."/>
            <person name="Tanaka K."/>
            <person name="Sato N."/>
            <person name="Kuroiwa T."/>
        </authorList>
    </citation>
    <scope>NUCLEOTIDE SEQUENCE [LARGE SCALE GENOMIC DNA]</scope>
    <source>
        <strain evidence="4 5">10D</strain>
    </source>
</reference>
<dbReference type="OMA" id="MEMRYAG"/>
<proteinExistence type="predicted"/>
<keyword evidence="4" id="KW-0808">Transferase</keyword>
<protein>
    <submittedName>
        <fullName evidence="4">Sulfate adenylyltransferase</fullName>
    </submittedName>
</protein>
<evidence type="ECO:0000256" key="1">
    <source>
        <dbReference type="ARBA" id="ARBA00005048"/>
    </source>
</evidence>
<dbReference type="eggNOG" id="KOG0636">
    <property type="taxonomic scope" value="Eukaryota"/>
</dbReference>
<dbReference type="Gene3D" id="3.10.400.10">
    <property type="entry name" value="Sulfate adenylyltransferase"/>
    <property type="match status" value="1"/>
</dbReference>
<dbReference type="SUPFAM" id="SSF52374">
    <property type="entry name" value="Nucleotidylyl transferase"/>
    <property type="match status" value="1"/>
</dbReference>
<dbReference type="RefSeq" id="XP_005539160.1">
    <property type="nucleotide sequence ID" value="XM_005539103.1"/>
</dbReference>
<dbReference type="Proteomes" id="UP000007014">
    <property type="component" value="Chromosome 20"/>
</dbReference>
<keyword evidence="5" id="KW-1185">Reference proteome</keyword>
<dbReference type="InterPro" id="IPR015947">
    <property type="entry name" value="PUA-like_sf"/>
</dbReference>
<reference evidence="4 5" key="1">
    <citation type="journal article" date="2004" name="Nature">
        <title>Genome sequence of the ultrasmall unicellular red alga Cyanidioschyzon merolae 10D.</title>
        <authorList>
            <person name="Matsuzaki M."/>
            <person name="Misumi O."/>
            <person name="Shin-i T."/>
            <person name="Maruyama S."/>
            <person name="Takahara M."/>
            <person name="Miyagishima S."/>
            <person name="Mori T."/>
            <person name="Nishida K."/>
            <person name="Yagisawa F."/>
            <person name="Nishida K."/>
            <person name="Yoshida Y."/>
            <person name="Nishimura Y."/>
            <person name="Nakao S."/>
            <person name="Kobayashi T."/>
            <person name="Momoyama Y."/>
            <person name="Higashiyama T."/>
            <person name="Minoda A."/>
            <person name="Sano M."/>
            <person name="Nomoto H."/>
            <person name="Oishi K."/>
            <person name="Hayashi H."/>
            <person name="Ohta F."/>
            <person name="Nishizaka S."/>
            <person name="Haga S."/>
            <person name="Miura S."/>
            <person name="Morishita T."/>
            <person name="Kabeya Y."/>
            <person name="Terasawa K."/>
            <person name="Suzuki Y."/>
            <person name="Ishii Y."/>
            <person name="Asakawa S."/>
            <person name="Takano H."/>
            <person name="Ohta N."/>
            <person name="Kuroiwa H."/>
            <person name="Tanaka K."/>
            <person name="Shimizu N."/>
            <person name="Sugano S."/>
            <person name="Sato N."/>
            <person name="Nozaki H."/>
            <person name="Ogasawara N."/>
            <person name="Kohara Y."/>
            <person name="Kuroiwa T."/>
        </authorList>
    </citation>
    <scope>NUCLEOTIDE SEQUENCE [LARGE SCALE GENOMIC DNA]</scope>
    <source>
        <strain evidence="4 5">10D</strain>
    </source>
</reference>
<sequence>MVTAPVHGGLAEPVNRYGNRLPVEALLSRPSVAVSSADCTTLHRIADGTLSPLTGPMNVDDYESVLERACIVRHGEAYAWTIPIFLPVDAEDAARIKVGDEVVLRDENSVAIGVLTVETIYERDLQRFLRIVYRTERTDHPGARLWTGDSRRFSLGGSLCMFEPAPDPRPFASYIKGPLQVRELIQHRGFEQTVAFQTRNPLHRAHEYALVHGAEQLLSAHPERYTGVFLNPLVGELKSDDVPATVRMQTYINLVEQRVLGQGDQNEDVWKRAGQSLHEQLHLVGLDMRMFYAGPNEAVMHAIYRQNLGFTHFIVGRKHADAPYDDQTPIWDDFEAQRIFRSLGGKLAIEAIPVGYAAYFEELGRVGLVEEHPGMTPVSISGTKMRETLRAGRIPDSRVMRECVARVLIEYYRKDADDSATPEHVHL</sequence>